<dbReference type="SUPFAM" id="SSF103481">
    <property type="entry name" value="Multidrug resistance efflux transporter EmrE"/>
    <property type="match status" value="2"/>
</dbReference>
<keyword evidence="5 6" id="KW-0472">Membrane</keyword>
<feature type="transmembrane region" description="Helical" evidence="6">
    <location>
        <begin position="127"/>
        <end position="145"/>
    </location>
</feature>
<comment type="similarity">
    <text evidence="2">Belongs to the drug/metabolite transporter (DMT) superfamily. 10 TMS drug/metabolite exporter (DME) (TC 2.A.7.3) family.</text>
</comment>
<dbReference type="PANTHER" id="PTHR22911:SF6">
    <property type="entry name" value="SOLUTE CARRIER FAMILY 35 MEMBER G1"/>
    <property type="match status" value="1"/>
</dbReference>
<keyword evidence="3 6" id="KW-0812">Transmembrane</keyword>
<evidence type="ECO:0000256" key="6">
    <source>
        <dbReference type="SAM" id="Phobius"/>
    </source>
</evidence>
<evidence type="ECO:0000259" key="7">
    <source>
        <dbReference type="Pfam" id="PF00892"/>
    </source>
</evidence>
<dbReference type="InterPro" id="IPR037185">
    <property type="entry name" value="EmrE-like"/>
</dbReference>
<feature type="domain" description="EamA" evidence="7">
    <location>
        <begin position="10"/>
        <end position="143"/>
    </location>
</feature>
<accession>A0AA92C0P4</accession>
<keyword evidence="4 6" id="KW-1133">Transmembrane helix</keyword>
<feature type="transmembrane region" description="Helical" evidence="6">
    <location>
        <begin position="192"/>
        <end position="212"/>
    </location>
</feature>
<name>A0AA92C0P4_RHIRH</name>
<reference evidence="8 9" key="1">
    <citation type="submission" date="2018-04" db="EMBL/GenBank/DDBJ databases">
        <authorList>
            <person name="Hagen T."/>
        </authorList>
    </citation>
    <scope>NUCLEOTIDE SEQUENCE [LARGE SCALE GENOMIC DNA]</scope>
    <source>
        <strain evidence="8 9">TPD7009</strain>
    </source>
</reference>
<feature type="transmembrane region" description="Helical" evidence="6">
    <location>
        <begin position="218"/>
        <end position="237"/>
    </location>
</feature>
<sequence length="312" mass="33715">MSADTYNPVRGIVLKLTSVAFFLVMQTCIKAAGPDVPAGEITFFRSAFAILPIILYLAWLRSLTRAFHTSNLFGHFKRGFLGILSMMCGFYGLTLLPLPEFIAIGYASPLMSVVFAAVMLGETVRVYRWSAVVVGMMGVVIILWPKMTLLQNGGLKASESIGALAVLFGAVLGGLAMVQVRQLVVTERTPTIVLYFSLTGTLISAFSMPFGWEWLDMRQAVLLISAGIAGGIAQILLTESYRHAEVSTIAPFEYSSILLGIGVSYVLFGDVPTLTMLIGTSIVVCAGIFIIFREHQLGLQRKAARKASTPSG</sequence>
<feature type="transmembrane region" description="Helical" evidence="6">
    <location>
        <begin position="12"/>
        <end position="32"/>
    </location>
</feature>
<dbReference type="EMBL" id="QDFR01000008">
    <property type="protein sequence ID" value="PVE51135.1"/>
    <property type="molecule type" value="Genomic_DNA"/>
</dbReference>
<comment type="subcellular location">
    <subcellularLocation>
        <location evidence="1">Membrane</location>
        <topology evidence="1">Multi-pass membrane protein</topology>
    </subcellularLocation>
</comment>
<dbReference type="Pfam" id="PF00892">
    <property type="entry name" value="EamA"/>
    <property type="match status" value="1"/>
</dbReference>
<dbReference type="PANTHER" id="PTHR22911">
    <property type="entry name" value="ACYL-MALONYL CONDENSING ENZYME-RELATED"/>
    <property type="match status" value="1"/>
</dbReference>
<dbReference type="InterPro" id="IPR000620">
    <property type="entry name" value="EamA_dom"/>
</dbReference>
<feature type="transmembrane region" description="Helical" evidence="6">
    <location>
        <begin position="249"/>
        <end position="268"/>
    </location>
</feature>
<organism evidence="8 9">
    <name type="scientific">Rhizobium rhizogenes</name>
    <name type="common">Agrobacterium rhizogenes</name>
    <dbReference type="NCBI Taxonomy" id="359"/>
    <lineage>
        <taxon>Bacteria</taxon>
        <taxon>Pseudomonadati</taxon>
        <taxon>Pseudomonadota</taxon>
        <taxon>Alphaproteobacteria</taxon>
        <taxon>Hyphomicrobiales</taxon>
        <taxon>Rhizobiaceae</taxon>
        <taxon>Rhizobium/Agrobacterium group</taxon>
        <taxon>Rhizobium</taxon>
    </lineage>
</organism>
<feature type="transmembrane region" description="Helical" evidence="6">
    <location>
        <begin position="102"/>
        <end position="120"/>
    </location>
</feature>
<feature type="transmembrane region" description="Helical" evidence="6">
    <location>
        <begin position="79"/>
        <end position="96"/>
    </location>
</feature>
<evidence type="ECO:0000313" key="9">
    <source>
        <dbReference type="Proteomes" id="UP000244335"/>
    </source>
</evidence>
<protein>
    <submittedName>
        <fullName evidence="8">EamA family transporter</fullName>
    </submittedName>
</protein>
<gene>
    <name evidence="8" type="ORF">DC430_19205</name>
</gene>
<evidence type="ECO:0000313" key="8">
    <source>
        <dbReference type="EMBL" id="PVE51135.1"/>
    </source>
</evidence>
<comment type="caution">
    <text evidence="8">The sequence shown here is derived from an EMBL/GenBank/DDBJ whole genome shotgun (WGS) entry which is preliminary data.</text>
</comment>
<feature type="transmembrane region" description="Helical" evidence="6">
    <location>
        <begin position="160"/>
        <end position="180"/>
    </location>
</feature>
<dbReference type="Proteomes" id="UP000244335">
    <property type="component" value="Unassembled WGS sequence"/>
</dbReference>
<dbReference type="GO" id="GO:0016020">
    <property type="term" value="C:membrane"/>
    <property type="evidence" value="ECO:0007669"/>
    <property type="project" value="UniProtKB-SubCell"/>
</dbReference>
<feature type="transmembrane region" description="Helical" evidence="6">
    <location>
        <begin position="38"/>
        <end position="59"/>
    </location>
</feature>
<evidence type="ECO:0000256" key="5">
    <source>
        <dbReference type="ARBA" id="ARBA00023136"/>
    </source>
</evidence>
<proteinExistence type="inferred from homology"/>
<evidence type="ECO:0000256" key="4">
    <source>
        <dbReference type="ARBA" id="ARBA00022989"/>
    </source>
</evidence>
<dbReference type="AlphaFoldDB" id="A0AA92C0P4"/>
<dbReference type="RefSeq" id="WP_116493992.1">
    <property type="nucleotide sequence ID" value="NZ_QDFR01000008.1"/>
</dbReference>
<feature type="transmembrane region" description="Helical" evidence="6">
    <location>
        <begin position="274"/>
        <end position="292"/>
    </location>
</feature>
<evidence type="ECO:0000256" key="1">
    <source>
        <dbReference type="ARBA" id="ARBA00004141"/>
    </source>
</evidence>
<evidence type="ECO:0000256" key="3">
    <source>
        <dbReference type="ARBA" id="ARBA00022692"/>
    </source>
</evidence>
<evidence type="ECO:0000256" key="2">
    <source>
        <dbReference type="ARBA" id="ARBA00009853"/>
    </source>
</evidence>